<feature type="domain" description="Major facilitator superfamily (MFS) profile" evidence="6">
    <location>
        <begin position="57"/>
        <end position="498"/>
    </location>
</feature>
<accession>A0ABP0AZQ5</accession>
<feature type="transmembrane region" description="Helical" evidence="5">
    <location>
        <begin position="55"/>
        <end position="75"/>
    </location>
</feature>
<keyword evidence="8" id="KW-1185">Reference proteome</keyword>
<dbReference type="Gene3D" id="1.20.1250.20">
    <property type="entry name" value="MFS general substrate transporter like domains"/>
    <property type="match status" value="1"/>
</dbReference>
<feature type="transmembrane region" description="Helical" evidence="5">
    <location>
        <begin position="306"/>
        <end position="331"/>
    </location>
</feature>
<comment type="caution">
    <text evidence="7">The sequence shown here is derived from an EMBL/GenBank/DDBJ whole genome shotgun (WGS) entry which is preliminary data.</text>
</comment>
<dbReference type="SUPFAM" id="SSF103473">
    <property type="entry name" value="MFS general substrate transporter"/>
    <property type="match status" value="1"/>
</dbReference>
<dbReference type="InterPro" id="IPR036259">
    <property type="entry name" value="MFS_trans_sf"/>
</dbReference>
<evidence type="ECO:0000256" key="1">
    <source>
        <dbReference type="ARBA" id="ARBA00004141"/>
    </source>
</evidence>
<reference evidence="7 8" key="1">
    <citation type="submission" date="2024-01" db="EMBL/GenBank/DDBJ databases">
        <authorList>
            <person name="Allen C."/>
            <person name="Tagirdzhanova G."/>
        </authorList>
    </citation>
    <scope>NUCLEOTIDE SEQUENCE [LARGE SCALE GENOMIC DNA]</scope>
</reference>
<organism evidence="7 8">
    <name type="scientific">Sporothrix curviconia</name>
    <dbReference type="NCBI Taxonomy" id="1260050"/>
    <lineage>
        <taxon>Eukaryota</taxon>
        <taxon>Fungi</taxon>
        <taxon>Dikarya</taxon>
        <taxon>Ascomycota</taxon>
        <taxon>Pezizomycotina</taxon>
        <taxon>Sordariomycetes</taxon>
        <taxon>Sordariomycetidae</taxon>
        <taxon>Ophiostomatales</taxon>
        <taxon>Ophiostomataceae</taxon>
        <taxon>Sporothrix</taxon>
    </lineage>
</organism>
<evidence type="ECO:0000259" key="6">
    <source>
        <dbReference type="PROSITE" id="PS50850"/>
    </source>
</evidence>
<evidence type="ECO:0000256" key="2">
    <source>
        <dbReference type="ARBA" id="ARBA00022692"/>
    </source>
</evidence>
<evidence type="ECO:0000313" key="7">
    <source>
        <dbReference type="EMBL" id="CAK7212782.1"/>
    </source>
</evidence>
<dbReference type="PANTHER" id="PTHR23502:SF164">
    <property type="entry name" value="MAJOR FACILITATOR SUPERFAMILY (MFS) PROFILE DOMAIN-CONTAINING PROTEIN"/>
    <property type="match status" value="1"/>
</dbReference>
<dbReference type="EMBL" id="CAWUHB010000005">
    <property type="protein sequence ID" value="CAK7212782.1"/>
    <property type="molecule type" value="Genomic_DNA"/>
</dbReference>
<evidence type="ECO:0000256" key="4">
    <source>
        <dbReference type="ARBA" id="ARBA00023136"/>
    </source>
</evidence>
<name>A0ABP0AZQ5_9PEZI</name>
<evidence type="ECO:0000256" key="3">
    <source>
        <dbReference type="ARBA" id="ARBA00022989"/>
    </source>
</evidence>
<comment type="subcellular location">
    <subcellularLocation>
        <location evidence="1">Membrane</location>
        <topology evidence="1">Multi-pass membrane protein</topology>
    </subcellularLocation>
</comment>
<feature type="transmembrane region" description="Helical" evidence="5">
    <location>
        <begin position="125"/>
        <end position="145"/>
    </location>
</feature>
<sequence length="505" mass="54993">MVASGSGDADAMSVSKGVTVEVAEQIMSDDGRVYLMPTPTTDPADPLNWSPLRKWAVLLLLLVWSAVALTTQSFLSNFVPSLEARFPDASPNEINLLMTVIVPMIAPGQLIFVGIALYWGRRSSILLANMLLIASSAWAACSTSYKSLLGARIIEGLAGGPTDALLYTVIQEFTFAHERGAKLGAMIMGQQGLTLVLAIGTNYMAVNMGFQWPFIIVTIISACTLVGLFFLMPETRFRGHRDAEDNNTKIAVSEHKAFRQMINQSGEFPPFTWRRQLSLFGDRYDTRGPDTVAFAKRIGMFFFSPITWWCALLNAVSAGTIIANVGLINISPTVTSLFNWILLGWGNDKVMIYLAKRNGGVSKPEHRLVTLAIPIVIGICSTLGFGALSQNYLISNPGGHQAHWMSMMVLYGLLYMYFGGCLEVTYTYMASVTSASDSLALMTVVSVIRDMVSFGMSYGIVGFSEACGYLTSFGIYAMLGGVFGLFAIPVYLFAGRLRRVTGAEI</sequence>
<keyword evidence="4 5" id="KW-0472">Membrane</keyword>
<evidence type="ECO:0000313" key="8">
    <source>
        <dbReference type="Proteomes" id="UP001642405"/>
    </source>
</evidence>
<feature type="transmembrane region" description="Helical" evidence="5">
    <location>
        <begin position="210"/>
        <end position="231"/>
    </location>
</feature>
<proteinExistence type="predicted"/>
<protein>
    <recommendedName>
        <fullName evidence="6">Major facilitator superfamily (MFS) profile domain-containing protein</fullName>
    </recommendedName>
</protein>
<dbReference type="PROSITE" id="PS50850">
    <property type="entry name" value="MFS"/>
    <property type="match status" value="1"/>
</dbReference>
<dbReference type="Proteomes" id="UP001642405">
    <property type="component" value="Unassembled WGS sequence"/>
</dbReference>
<feature type="transmembrane region" description="Helical" evidence="5">
    <location>
        <begin position="96"/>
        <end position="119"/>
    </location>
</feature>
<feature type="transmembrane region" description="Helical" evidence="5">
    <location>
        <begin position="408"/>
        <end position="428"/>
    </location>
</feature>
<keyword evidence="2 5" id="KW-0812">Transmembrane</keyword>
<dbReference type="PANTHER" id="PTHR23502">
    <property type="entry name" value="MAJOR FACILITATOR SUPERFAMILY"/>
    <property type="match status" value="1"/>
</dbReference>
<feature type="transmembrane region" description="Helical" evidence="5">
    <location>
        <begin position="440"/>
        <end position="461"/>
    </location>
</feature>
<dbReference type="Pfam" id="PF07690">
    <property type="entry name" value="MFS_1"/>
    <property type="match status" value="1"/>
</dbReference>
<keyword evidence="3 5" id="KW-1133">Transmembrane helix</keyword>
<evidence type="ECO:0000256" key="5">
    <source>
        <dbReference type="SAM" id="Phobius"/>
    </source>
</evidence>
<dbReference type="InterPro" id="IPR011701">
    <property type="entry name" value="MFS"/>
</dbReference>
<feature type="transmembrane region" description="Helical" evidence="5">
    <location>
        <begin position="368"/>
        <end position="388"/>
    </location>
</feature>
<gene>
    <name evidence="7" type="ORF">SCUCBS95973_001583</name>
</gene>
<feature type="transmembrane region" description="Helical" evidence="5">
    <location>
        <begin position="473"/>
        <end position="494"/>
    </location>
</feature>
<dbReference type="InterPro" id="IPR020846">
    <property type="entry name" value="MFS_dom"/>
</dbReference>